<protein>
    <submittedName>
        <fullName evidence="2">Uncharacterized protein</fullName>
    </submittedName>
</protein>
<sequence>MVWKKIPPEADYFHCEPGTDYFICEEGFVVEGRFLQDGQANLDKAIWPTVQGNRAYIRVRRKGVDKKFQLVRIFAELFPELLAVELTLRTRKGPYSLRIEADAGDEPAVERPAAAKARKEKPVRKERERERERELPEEGDEEIVDAPEEAFAEDEDEDEPTVAVADHRLCRVCNLRKRSSEFSPREDMCLDCYMGRDELLKEIIARRRRKSKPAAPRAAEENVERTGMEDNIDSFGSMDFGISLPE</sequence>
<dbReference type="OrthoDB" id="5451494at2"/>
<dbReference type="HOGENOM" id="CLU_1159628_0_0_7"/>
<reference evidence="2 3" key="1">
    <citation type="journal article" date="2009" name="Genome Res.">
        <title>Whole genome sequence of Desulfovibrio magneticus strain RS-1 revealed common gene clusters in magnetotactic bacteria.</title>
        <authorList>
            <person name="Nakazawa H."/>
            <person name="Arakaki A."/>
            <person name="Narita-Yamada S."/>
            <person name="Yashiro I."/>
            <person name="Jinno K."/>
            <person name="Aoki N."/>
            <person name="Tsuruyama A."/>
            <person name="Okamura Y."/>
            <person name="Tanikawa S."/>
            <person name="Fujita N."/>
            <person name="Takeyama H."/>
            <person name="Matsunaga T."/>
        </authorList>
    </citation>
    <scope>NUCLEOTIDE SEQUENCE [LARGE SCALE GENOMIC DNA]</scope>
    <source>
        <strain evidence="3">ATCC 700980 / DSM 13731 / RS-1</strain>
    </source>
</reference>
<evidence type="ECO:0000313" key="3">
    <source>
        <dbReference type="Proteomes" id="UP000009071"/>
    </source>
</evidence>
<dbReference type="EMBL" id="AP010904">
    <property type="protein sequence ID" value="BAH76881.1"/>
    <property type="molecule type" value="Genomic_DNA"/>
</dbReference>
<dbReference type="eggNOG" id="ENOG5031A9R">
    <property type="taxonomic scope" value="Bacteria"/>
</dbReference>
<accession>C4XKE1</accession>
<dbReference type="STRING" id="573370.DMR_33900"/>
<feature type="compositionally biased region" description="Basic and acidic residues" evidence="1">
    <location>
        <begin position="123"/>
        <end position="136"/>
    </location>
</feature>
<feature type="region of interest" description="Disordered" evidence="1">
    <location>
        <begin position="207"/>
        <end position="246"/>
    </location>
</feature>
<keyword evidence="3" id="KW-1185">Reference proteome</keyword>
<organism evidence="2 3">
    <name type="scientific">Solidesulfovibrio magneticus (strain ATCC 700980 / DSM 13731 / RS-1)</name>
    <name type="common">Desulfovibrio magneticus</name>
    <dbReference type="NCBI Taxonomy" id="573370"/>
    <lineage>
        <taxon>Bacteria</taxon>
        <taxon>Pseudomonadati</taxon>
        <taxon>Thermodesulfobacteriota</taxon>
        <taxon>Desulfovibrionia</taxon>
        <taxon>Desulfovibrionales</taxon>
        <taxon>Desulfovibrionaceae</taxon>
        <taxon>Solidesulfovibrio</taxon>
    </lineage>
</organism>
<evidence type="ECO:0000313" key="2">
    <source>
        <dbReference type="EMBL" id="BAH76881.1"/>
    </source>
</evidence>
<proteinExistence type="predicted"/>
<dbReference type="RefSeq" id="WP_015862030.1">
    <property type="nucleotide sequence ID" value="NC_012796.1"/>
</dbReference>
<dbReference type="AlphaFoldDB" id="C4XKE1"/>
<feature type="compositionally biased region" description="Basic and acidic residues" evidence="1">
    <location>
        <begin position="218"/>
        <end position="228"/>
    </location>
</feature>
<gene>
    <name evidence="2" type="ordered locus">DMR_33900</name>
</gene>
<dbReference type="Proteomes" id="UP000009071">
    <property type="component" value="Chromosome"/>
</dbReference>
<evidence type="ECO:0000256" key="1">
    <source>
        <dbReference type="SAM" id="MobiDB-lite"/>
    </source>
</evidence>
<feature type="region of interest" description="Disordered" evidence="1">
    <location>
        <begin position="106"/>
        <end position="142"/>
    </location>
</feature>
<dbReference type="KEGG" id="dma:DMR_33900"/>
<name>C4XKE1_SOLM1</name>